<keyword evidence="2" id="KW-1185">Reference proteome</keyword>
<organism evidence="1 2">
    <name type="scientific">Sesamum alatum</name>
    <dbReference type="NCBI Taxonomy" id="300844"/>
    <lineage>
        <taxon>Eukaryota</taxon>
        <taxon>Viridiplantae</taxon>
        <taxon>Streptophyta</taxon>
        <taxon>Embryophyta</taxon>
        <taxon>Tracheophyta</taxon>
        <taxon>Spermatophyta</taxon>
        <taxon>Magnoliopsida</taxon>
        <taxon>eudicotyledons</taxon>
        <taxon>Gunneridae</taxon>
        <taxon>Pentapetalae</taxon>
        <taxon>asterids</taxon>
        <taxon>lamiids</taxon>
        <taxon>Lamiales</taxon>
        <taxon>Pedaliaceae</taxon>
        <taxon>Sesamum</taxon>
    </lineage>
</organism>
<name>A0AAE2CC71_9LAMI</name>
<accession>A0AAE2CC71</accession>
<protein>
    <submittedName>
        <fullName evidence="1">Uncharacterized protein</fullName>
    </submittedName>
</protein>
<dbReference type="EMBL" id="JACGWO010000010">
    <property type="protein sequence ID" value="KAK4416762.1"/>
    <property type="molecule type" value="Genomic_DNA"/>
</dbReference>
<gene>
    <name evidence="1" type="ORF">Salat_2501700</name>
</gene>
<evidence type="ECO:0000313" key="2">
    <source>
        <dbReference type="Proteomes" id="UP001293254"/>
    </source>
</evidence>
<reference evidence="1" key="1">
    <citation type="submission" date="2020-06" db="EMBL/GenBank/DDBJ databases">
        <authorList>
            <person name="Li T."/>
            <person name="Hu X."/>
            <person name="Zhang T."/>
            <person name="Song X."/>
            <person name="Zhang H."/>
            <person name="Dai N."/>
            <person name="Sheng W."/>
            <person name="Hou X."/>
            <person name="Wei L."/>
        </authorList>
    </citation>
    <scope>NUCLEOTIDE SEQUENCE</scope>
    <source>
        <strain evidence="1">3651</strain>
        <tissue evidence="1">Leaf</tissue>
    </source>
</reference>
<reference evidence="1" key="2">
    <citation type="journal article" date="2024" name="Plant">
        <title>Genomic evolution and insights into agronomic trait innovations of Sesamum species.</title>
        <authorList>
            <person name="Miao H."/>
            <person name="Wang L."/>
            <person name="Qu L."/>
            <person name="Liu H."/>
            <person name="Sun Y."/>
            <person name="Le M."/>
            <person name="Wang Q."/>
            <person name="Wei S."/>
            <person name="Zheng Y."/>
            <person name="Lin W."/>
            <person name="Duan Y."/>
            <person name="Cao H."/>
            <person name="Xiong S."/>
            <person name="Wang X."/>
            <person name="Wei L."/>
            <person name="Li C."/>
            <person name="Ma Q."/>
            <person name="Ju M."/>
            <person name="Zhao R."/>
            <person name="Li G."/>
            <person name="Mu C."/>
            <person name="Tian Q."/>
            <person name="Mei H."/>
            <person name="Zhang T."/>
            <person name="Gao T."/>
            <person name="Zhang H."/>
        </authorList>
    </citation>
    <scope>NUCLEOTIDE SEQUENCE</scope>
    <source>
        <strain evidence="1">3651</strain>
    </source>
</reference>
<evidence type="ECO:0000313" key="1">
    <source>
        <dbReference type="EMBL" id="KAK4416762.1"/>
    </source>
</evidence>
<proteinExistence type="predicted"/>
<dbReference type="AlphaFoldDB" id="A0AAE2CC71"/>
<dbReference type="Proteomes" id="UP001293254">
    <property type="component" value="Unassembled WGS sequence"/>
</dbReference>
<comment type="caution">
    <text evidence="1">The sequence shown here is derived from an EMBL/GenBank/DDBJ whole genome shotgun (WGS) entry which is preliminary data.</text>
</comment>
<sequence>MLRASGLPLFWCSFYSSTPTRPTLTRTLRGTASGDGGWQGPRGASIFRDFSGGLGGRSISSPTTAHFRPIACSAEFRISLACLFDIPLAQSSIPATRGGPSVARCQRGAPRGRMAACKWTSDLVAK</sequence>